<accession>A0A0N5BIV3</accession>
<sequence>MNVVKVQEVIENHYSGVLGSDALLACRAIIDYSYKRVEIGGRFLFNLDLDNTISGPIVAVRRSNYTKEIADLIESLKKDYVDIIFQDKSDIRKCTIESPKLKLINQDFPSIPRYSIPYYCCELVKAQVQKW</sequence>
<organism evidence="1 2">
    <name type="scientific">Strongyloides papillosus</name>
    <name type="common">Intestinal threadworm</name>
    <dbReference type="NCBI Taxonomy" id="174720"/>
    <lineage>
        <taxon>Eukaryota</taxon>
        <taxon>Metazoa</taxon>
        <taxon>Ecdysozoa</taxon>
        <taxon>Nematoda</taxon>
        <taxon>Chromadorea</taxon>
        <taxon>Rhabditida</taxon>
        <taxon>Tylenchina</taxon>
        <taxon>Panagrolaimomorpha</taxon>
        <taxon>Strongyloidoidea</taxon>
        <taxon>Strongyloididae</taxon>
        <taxon>Strongyloides</taxon>
    </lineage>
</organism>
<dbReference type="AlphaFoldDB" id="A0A0N5BIV3"/>
<dbReference type="STRING" id="174720.A0A0N5BIV3"/>
<dbReference type="WBParaSite" id="SPAL_0000588300.1">
    <property type="protein sequence ID" value="SPAL_0000588300.1"/>
    <property type="gene ID" value="SPAL_0000588300"/>
</dbReference>
<name>A0A0N5BIV3_STREA</name>
<evidence type="ECO:0000313" key="2">
    <source>
        <dbReference type="WBParaSite" id="SPAL_0000588300.1"/>
    </source>
</evidence>
<keyword evidence="1" id="KW-1185">Reference proteome</keyword>
<protein>
    <submittedName>
        <fullName evidence="2">PBPb domain-containing protein</fullName>
    </submittedName>
</protein>
<dbReference type="Proteomes" id="UP000046392">
    <property type="component" value="Unplaced"/>
</dbReference>
<reference evidence="2" key="1">
    <citation type="submission" date="2017-02" db="UniProtKB">
        <authorList>
            <consortium name="WormBaseParasite"/>
        </authorList>
    </citation>
    <scope>IDENTIFICATION</scope>
</reference>
<proteinExistence type="predicted"/>
<evidence type="ECO:0000313" key="1">
    <source>
        <dbReference type="Proteomes" id="UP000046392"/>
    </source>
</evidence>